<dbReference type="Pfam" id="PF07992">
    <property type="entry name" value="Pyr_redox_2"/>
    <property type="match status" value="1"/>
</dbReference>
<dbReference type="GO" id="GO:0005737">
    <property type="term" value="C:cytoplasm"/>
    <property type="evidence" value="ECO:0007669"/>
    <property type="project" value="InterPro"/>
</dbReference>
<comment type="catalytic activity">
    <reaction evidence="8 9">
        <text>N(6)-[(R)-dihydrolipoyl]-L-lysyl-[protein] + NAD(+) = N(6)-[(R)-lipoyl]-L-lysyl-[protein] + NADH + H(+)</text>
        <dbReference type="Rhea" id="RHEA:15045"/>
        <dbReference type="Rhea" id="RHEA-COMP:10474"/>
        <dbReference type="Rhea" id="RHEA-COMP:10475"/>
        <dbReference type="ChEBI" id="CHEBI:15378"/>
        <dbReference type="ChEBI" id="CHEBI:57540"/>
        <dbReference type="ChEBI" id="CHEBI:57945"/>
        <dbReference type="ChEBI" id="CHEBI:83099"/>
        <dbReference type="ChEBI" id="CHEBI:83100"/>
        <dbReference type="EC" id="1.8.1.4"/>
    </reaction>
</comment>
<evidence type="ECO:0000256" key="8">
    <source>
        <dbReference type="ARBA" id="ARBA00049187"/>
    </source>
</evidence>
<dbReference type="InterPro" id="IPR002372">
    <property type="entry name" value="PQQ_rpt_dom"/>
</dbReference>
<evidence type="ECO:0000256" key="9">
    <source>
        <dbReference type="RuleBase" id="RU003692"/>
    </source>
</evidence>
<dbReference type="Gene3D" id="3.30.390.30">
    <property type="match status" value="1"/>
</dbReference>
<dbReference type="SUPFAM" id="SSF51905">
    <property type="entry name" value="FAD/NAD(P)-binding domain"/>
    <property type="match status" value="1"/>
</dbReference>
<dbReference type="UniPathway" id="UPA00034">
    <property type="reaction ID" value="UER00025"/>
</dbReference>
<dbReference type="InterPro" id="IPR018391">
    <property type="entry name" value="PQQ_b-propeller_rpt"/>
</dbReference>
<reference evidence="14" key="1">
    <citation type="submission" date="2020-05" db="UniProtKB">
        <authorList>
            <consortium name="EnsemblMetazoa"/>
        </authorList>
    </citation>
    <scope>IDENTIFICATION</scope>
    <source>
        <strain evidence="14">TTRI</strain>
    </source>
</reference>
<proteinExistence type="inferred from homology"/>
<evidence type="ECO:0000256" key="6">
    <source>
        <dbReference type="ARBA" id="ARBA00023157"/>
    </source>
</evidence>
<name>A0A1A9VJS2_GLOAU</name>
<dbReference type="GO" id="GO:0004148">
    <property type="term" value="F:dihydrolipoyl dehydrogenase (NADH) activity"/>
    <property type="evidence" value="ECO:0007669"/>
    <property type="project" value="UniProtKB-EC"/>
</dbReference>
<dbReference type="InterPro" id="IPR018510">
    <property type="entry name" value="DAP_epimerase_AS"/>
</dbReference>
<evidence type="ECO:0000313" key="15">
    <source>
        <dbReference type="Proteomes" id="UP000078200"/>
    </source>
</evidence>
<keyword evidence="6" id="KW-1015">Disulfide bond</keyword>
<feature type="domain" description="FAD/NAD(P)-binding" evidence="12">
    <location>
        <begin position="638"/>
        <end position="961"/>
    </location>
</feature>
<dbReference type="SUPFAM" id="SSF55469">
    <property type="entry name" value="FMN-dependent nitroreductase-like"/>
    <property type="match status" value="1"/>
</dbReference>
<feature type="domain" description="Nitroreductase" evidence="10">
    <location>
        <begin position="12"/>
        <end position="158"/>
    </location>
</feature>
<dbReference type="FunFam" id="3.30.390.30:FF:000001">
    <property type="entry name" value="Dihydrolipoyl dehydrogenase"/>
    <property type="match status" value="1"/>
</dbReference>
<dbReference type="Gene3D" id="2.40.10.480">
    <property type="match status" value="2"/>
</dbReference>
<dbReference type="Gene3D" id="3.50.50.60">
    <property type="entry name" value="FAD/NAD(P)-binding domain"/>
    <property type="match status" value="2"/>
</dbReference>
<dbReference type="FunFam" id="3.50.50.60:FF:000025">
    <property type="entry name" value="Dihydrolipoyl dehydrogenase"/>
    <property type="match status" value="1"/>
</dbReference>
<dbReference type="Pfam" id="PF01678">
    <property type="entry name" value="DAP_epimerase"/>
    <property type="match status" value="1"/>
</dbReference>
<dbReference type="Gene3D" id="3.40.109.10">
    <property type="entry name" value="NADH Oxidase"/>
    <property type="match status" value="2"/>
</dbReference>
<dbReference type="InterPro" id="IPR050151">
    <property type="entry name" value="Class-I_Pyr_Nuc-Dis_Oxidored"/>
</dbReference>
<dbReference type="InterPro" id="IPR000415">
    <property type="entry name" value="Nitroreductase-like"/>
</dbReference>
<dbReference type="SUPFAM" id="SSF50998">
    <property type="entry name" value="Quinoprotein alcohol dehydrogenase-like"/>
    <property type="match status" value="1"/>
</dbReference>
<dbReference type="InterPro" id="IPR011047">
    <property type="entry name" value="Quinoprotein_ADH-like_sf"/>
</dbReference>
<dbReference type="Proteomes" id="UP000078200">
    <property type="component" value="Unassembled WGS sequence"/>
</dbReference>
<dbReference type="SUPFAM" id="SSF54506">
    <property type="entry name" value="Diaminopimelate epimerase-like"/>
    <property type="match status" value="2"/>
</dbReference>
<dbReference type="InterPro" id="IPR036188">
    <property type="entry name" value="FAD/NAD-bd_sf"/>
</dbReference>
<dbReference type="EC" id="1.8.1.4" evidence="9"/>
<dbReference type="GO" id="GO:0006103">
    <property type="term" value="P:2-oxoglutarate metabolic process"/>
    <property type="evidence" value="ECO:0007669"/>
    <property type="project" value="TreeGrafter"/>
</dbReference>
<protein>
    <recommendedName>
        <fullName evidence="9">Dihydrolipoyl dehydrogenase</fullName>
        <ecNumber evidence="9">1.8.1.4</ecNumber>
    </recommendedName>
</protein>
<dbReference type="SMART" id="SM00564">
    <property type="entry name" value="PQQ"/>
    <property type="match status" value="5"/>
</dbReference>
<dbReference type="InterPro" id="IPR004099">
    <property type="entry name" value="Pyr_nucl-diS_OxRdtase_dimer"/>
</dbReference>
<dbReference type="PROSITE" id="PS01326">
    <property type="entry name" value="DAP_EPIMERASE"/>
    <property type="match status" value="1"/>
</dbReference>
<dbReference type="GO" id="GO:0045254">
    <property type="term" value="C:pyruvate dehydrogenase complex"/>
    <property type="evidence" value="ECO:0007669"/>
    <property type="project" value="UniProtKB-ARBA"/>
</dbReference>
<organism evidence="14 15">
    <name type="scientific">Glossina austeni</name>
    <name type="common">Savannah tsetse fly</name>
    <dbReference type="NCBI Taxonomy" id="7395"/>
    <lineage>
        <taxon>Eukaryota</taxon>
        <taxon>Metazoa</taxon>
        <taxon>Ecdysozoa</taxon>
        <taxon>Arthropoda</taxon>
        <taxon>Hexapoda</taxon>
        <taxon>Insecta</taxon>
        <taxon>Pterygota</taxon>
        <taxon>Neoptera</taxon>
        <taxon>Endopterygota</taxon>
        <taxon>Diptera</taxon>
        <taxon>Brachycera</taxon>
        <taxon>Muscomorpha</taxon>
        <taxon>Hippoboscoidea</taxon>
        <taxon>Glossinidae</taxon>
        <taxon>Glossina</taxon>
    </lineage>
</organism>
<keyword evidence="15" id="KW-1185">Reference proteome</keyword>
<dbReference type="GO" id="GO:0140616">
    <property type="term" value="F:iodotyrosine deiodinase activity"/>
    <property type="evidence" value="ECO:0007669"/>
    <property type="project" value="UniProtKB-ARBA"/>
</dbReference>
<keyword evidence="3 9" id="KW-0274">FAD</keyword>
<dbReference type="Pfam" id="PF13360">
    <property type="entry name" value="PQQ_2"/>
    <property type="match status" value="1"/>
</dbReference>
<dbReference type="NCBIfam" id="TIGR01350">
    <property type="entry name" value="lipoamide_DH"/>
    <property type="match status" value="1"/>
</dbReference>
<evidence type="ECO:0000259" key="13">
    <source>
        <dbReference type="Pfam" id="PF13360"/>
    </source>
</evidence>
<keyword evidence="7 9" id="KW-0676">Redox-active center</keyword>
<dbReference type="Pfam" id="PF02852">
    <property type="entry name" value="Pyr_redox_dim"/>
    <property type="match status" value="1"/>
</dbReference>
<dbReference type="PROSITE" id="PS00076">
    <property type="entry name" value="PYRIDINE_REDOX_1"/>
    <property type="match status" value="1"/>
</dbReference>
<dbReference type="HAMAP" id="MF_00197">
    <property type="entry name" value="DAP_epimerase"/>
    <property type="match status" value="1"/>
</dbReference>
<dbReference type="GO" id="GO:0050660">
    <property type="term" value="F:flavin adenine dinucleotide binding"/>
    <property type="evidence" value="ECO:0007669"/>
    <property type="project" value="InterPro"/>
</dbReference>
<evidence type="ECO:0000256" key="5">
    <source>
        <dbReference type="ARBA" id="ARBA00023027"/>
    </source>
</evidence>
<dbReference type="PRINTS" id="PR00411">
    <property type="entry name" value="PNDRDTASEI"/>
</dbReference>
<dbReference type="SUPFAM" id="SSF55424">
    <property type="entry name" value="FAD/NAD-linked reductases, dimerisation (C-terminal) domain"/>
    <property type="match status" value="1"/>
</dbReference>
<evidence type="ECO:0000256" key="4">
    <source>
        <dbReference type="ARBA" id="ARBA00023002"/>
    </source>
</evidence>
<dbReference type="InterPro" id="IPR023753">
    <property type="entry name" value="FAD/NAD-binding_dom"/>
</dbReference>
<dbReference type="EnsemblMetazoa" id="GAUT039507-RA">
    <property type="protein sequence ID" value="GAUT039507-PA"/>
    <property type="gene ID" value="GAUT039507"/>
</dbReference>
<dbReference type="Pfam" id="PF00881">
    <property type="entry name" value="Nitroreductase"/>
    <property type="match status" value="1"/>
</dbReference>
<dbReference type="InterPro" id="IPR006258">
    <property type="entry name" value="Lipoamide_DH"/>
</dbReference>
<dbReference type="InterPro" id="IPR001653">
    <property type="entry name" value="DAP_epimerase_DapF"/>
</dbReference>
<evidence type="ECO:0000259" key="10">
    <source>
        <dbReference type="Pfam" id="PF00881"/>
    </source>
</evidence>
<dbReference type="NCBIfam" id="TIGR00652">
    <property type="entry name" value="DapF"/>
    <property type="match status" value="1"/>
</dbReference>
<dbReference type="InterPro" id="IPR029479">
    <property type="entry name" value="Nitroreductase"/>
</dbReference>
<dbReference type="PANTHER" id="PTHR22912">
    <property type="entry name" value="DISULFIDE OXIDOREDUCTASE"/>
    <property type="match status" value="1"/>
</dbReference>
<dbReference type="CDD" id="cd02138">
    <property type="entry name" value="TdsD-like"/>
    <property type="match status" value="1"/>
</dbReference>
<dbReference type="InterPro" id="IPR012999">
    <property type="entry name" value="Pyr_OxRdtase_I_AS"/>
</dbReference>
<dbReference type="PANTHER" id="PTHR22912:SF151">
    <property type="entry name" value="DIHYDROLIPOYL DEHYDROGENASE, MITOCHONDRIAL"/>
    <property type="match status" value="1"/>
</dbReference>
<evidence type="ECO:0000256" key="3">
    <source>
        <dbReference type="ARBA" id="ARBA00022827"/>
    </source>
</evidence>
<keyword evidence="2 9" id="KW-0285">Flavoprotein</keyword>
<dbReference type="InterPro" id="IPR016156">
    <property type="entry name" value="FAD/NAD-linked_Rdtase_dimer_sf"/>
</dbReference>
<dbReference type="VEuPathDB" id="VectorBase:GAUT039507"/>
<comment type="cofactor">
    <cofactor evidence="9">
        <name>FAD</name>
        <dbReference type="ChEBI" id="CHEBI:57692"/>
    </cofactor>
    <text evidence="9">Binds 1 FAD per subunit.</text>
</comment>
<keyword evidence="4 9" id="KW-0560">Oxidoreductase</keyword>
<evidence type="ECO:0000256" key="1">
    <source>
        <dbReference type="ARBA" id="ARBA00007532"/>
    </source>
</evidence>
<dbReference type="PRINTS" id="PR00368">
    <property type="entry name" value="FADPNR"/>
</dbReference>
<feature type="domain" description="Pyrrolo-quinoline quinone repeat" evidence="13">
    <location>
        <begin position="385"/>
        <end position="536"/>
    </location>
</feature>
<dbReference type="STRING" id="7395.A0A1A9VJS2"/>
<evidence type="ECO:0000259" key="12">
    <source>
        <dbReference type="Pfam" id="PF07992"/>
    </source>
</evidence>
<keyword evidence="5 9" id="KW-0520">NAD</keyword>
<comment type="similarity">
    <text evidence="1 9">Belongs to the class-I pyridine nucleotide-disulfide oxidoreductase family.</text>
</comment>
<evidence type="ECO:0000256" key="7">
    <source>
        <dbReference type="ARBA" id="ARBA00023284"/>
    </source>
</evidence>
<dbReference type="GO" id="GO:0009089">
    <property type="term" value="P:lysine biosynthetic process via diaminopimelate"/>
    <property type="evidence" value="ECO:0007669"/>
    <property type="project" value="UniProtKB-UniPathway"/>
</dbReference>
<dbReference type="Gene3D" id="3.10.310.10">
    <property type="entry name" value="Diaminopimelate Epimerase, Chain A, domain 1"/>
    <property type="match status" value="2"/>
</dbReference>
<sequence>MMSKQDLLSLMKARHSGRSYDTTRAISQEEMDILMEAVRLTPSCFGDEPWRYVICNKQNNQSAWEKLLNCLDESNQKWAKDAQVLIISLSAKNFRKRGKGENLWASHDTGAANYALMLQAASVNLMAHQMGGFDRDKIVERFNISDDFNVMSVIAVGYEEEGAEINSRSTNNLDWNYRQIDDQSSCDQVIIITMSNAADCFIHIYNADGSRAEMCGNAARCVGYLIMSEKGTEYITIELVNKRILECFKVGDKSIKVNMGKPLLKWHEIPLSTECDTLHLPIELEMLKDPVAVNIGNPHIVFFVDNISEIPLRNLGPKLENHVLFPQKINVSIAQVEKSGEIALRVWERGTGITASCGSAACAALVASTLRGYLTAQQTSVDLPGVDNTLHAIDAKTGKIEWEKELRAPVRGKAAVINNKLVVLTIDNYLYVFDIKDGSSVWAYQNGINEVRGLYSISPTTSNDKIIAPFSNGELIAFNEDGKKLWSQKLATNLLDTQLTDVTTTPRVLGDTLIATNNSYIYGIDVKSGNILWSKSLQVKSVSDIESYYSPLIPAEKQKEGGRIFIVTEDNKIIGLDIKNGETVWASDLIENTQLFAPIVHAHTLWVTSNKGSMLAFPGSESAGKVVKVPGLFFMIDYDLIVIGGGPGGYKCAIAAAKLGLKVACIDKNSIFGGTCLRVGCIPSKALLHSSYQYAHTKNDLSKLGIKIKDASFDLKEMLGYKDARVQELGKGIEYLFSLHKITKINGLGKITSFDQGNLEVSVEDKVLKTKNIVIATGSDVISLPGINIDEKSIISSTGALSLTEVPKKLVVIGAGAIGLEMSSVWRRLGSEVTVVEFFDRIAAAMDGELSKSLLSSLQKQGIKFLLSTKVEGIKQSSNSLSVKVCSVKDNQTNTIEADKVLVAAGRKPCTDGLGIDEKIEKDNRGFVQVNNRYETNVKGIFAIGDVIGGAMLAHKAEEEGVAVAEIIAGQSPHVDYEIIPSVIYTHPAVSSIGKAEEELKNAGYKYKVGKCQFAANGRAKITDDAEGFVKVLTCSRADTILGVHIIGAYADTLINEAAVAMAYGAAAEDIYRICHSHPDINEAFRDACIDAFFKK</sequence>
<evidence type="ECO:0000313" key="14">
    <source>
        <dbReference type="EnsemblMetazoa" id="GAUT039507-PA"/>
    </source>
</evidence>
<accession>A0A1A9VJS2</accession>
<evidence type="ECO:0000259" key="11">
    <source>
        <dbReference type="Pfam" id="PF02852"/>
    </source>
</evidence>
<evidence type="ECO:0000256" key="2">
    <source>
        <dbReference type="ARBA" id="ARBA00022630"/>
    </source>
</evidence>
<feature type="domain" description="Pyridine nucleotide-disulphide oxidoreductase dimerisation" evidence="11">
    <location>
        <begin position="980"/>
        <end position="1088"/>
    </location>
</feature>
<dbReference type="GO" id="GO:0008837">
    <property type="term" value="F:diaminopimelate epimerase activity"/>
    <property type="evidence" value="ECO:0007669"/>
    <property type="project" value="InterPro"/>
</dbReference>
<dbReference type="AlphaFoldDB" id="A0A1A9VJS2"/>
<comment type="miscellaneous">
    <text evidence="9">The active site is a redox-active disulfide bond.</text>
</comment>
<dbReference type="GO" id="GO:0045333">
    <property type="term" value="P:cellular respiration"/>
    <property type="evidence" value="ECO:0007669"/>
    <property type="project" value="UniProtKB-ARBA"/>
</dbReference>